<evidence type="ECO:0000313" key="3">
    <source>
        <dbReference type="Proteomes" id="UP000027931"/>
    </source>
</evidence>
<dbReference type="Pfam" id="PF09682">
    <property type="entry name" value="Phage_holin_6_1"/>
    <property type="match status" value="1"/>
</dbReference>
<keyword evidence="1" id="KW-1133">Transmembrane helix</keyword>
<keyword evidence="3" id="KW-1185">Reference proteome</keyword>
<evidence type="ECO:0000313" key="2">
    <source>
        <dbReference type="EMBL" id="KEO82046.1"/>
    </source>
</evidence>
<dbReference type="RefSeq" id="WP_038091311.1">
    <property type="nucleotide sequence ID" value="NZ_JMIR01000028.1"/>
</dbReference>
<feature type="transmembrane region" description="Helical" evidence="1">
    <location>
        <begin position="12"/>
        <end position="28"/>
    </location>
</feature>
<keyword evidence="1" id="KW-0472">Membrane</keyword>
<keyword evidence="1" id="KW-0812">Transmembrane</keyword>
<reference evidence="2 3" key="1">
    <citation type="journal article" date="2013" name="Int. J. Syst. Evol. Microbiol.">
        <title>Tumebacillus flagellatus sp. nov., an alpha-amylase/pullulanase-producing bacterium isolated from cassava wastewater.</title>
        <authorList>
            <person name="Wang Q."/>
            <person name="Xie N."/>
            <person name="Qin Y."/>
            <person name="Shen N."/>
            <person name="Zhu J."/>
            <person name="Mi H."/>
            <person name="Huang R."/>
        </authorList>
    </citation>
    <scope>NUCLEOTIDE SEQUENCE [LARGE SCALE GENOMIC DNA]</scope>
    <source>
        <strain evidence="2 3">GST4</strain>
    </source>
</reference>
<gene>
    <name evidence="2" type="ORF">EL26_17195</name>
</gene>
<dbReference type="eggNOG" id="ENOG5033C03">
    <property type="taxonomic scope" value="Bacteria"/>
</dbReference>
<dbReference type="InterPro" id="IPR010026">
    <property type="entry name" value="Phage_holin_LL-H"/>
</dbReference>
<dbReference type="EMBL" id="JMIR01000028">
    <property type="protein sequence ID" value="KEO82046.1"/>
    <property type="molecule type" value="Genomic_DNA"/>
</dbReference>
<name>A0A074LIK9_9BACL</name>
<dbReference type="STRING" id="1157490.EL26_17195"/>
<evidence type="ECO:0000256" key="1">
    <source>
        <dbReference type="SAM" id="Phobius"/>
    </source>
</evidence>
<protein>
    <recommendedName>
        <fullName evidence="4">Phage holin</fullName>
    </recommendedName>
</protein>
<evidence type="ECO:0008006" key="4">
    <source>
        <dbReference type="Google" id="ProtNLM"/>
    </source>
</evidence>
<sequence length="118" mass="13285">MSDAWLQLVDQGAAVLLQIAVLAALLFLKNLKTRLETYYTTHTSAQERQMLAQFGREAFAYAETVYRDYDGPAKMNEAIKYLLDTGAKYGMQDLPLTEVRAVIESAWLDDKRKTSSAS</sequence>
<proteinExistence type="predicted"/>
<comment type="caution">
    <text evidence="2">The sequence shown here is derived from an EMBL/GenBank/DDBJ whole genome shotgun (WGS) entry which is preliminary data.</text>
</comment>
<dbReference type="OrthoDB" id="2381872at2"/>
<dbReference type="Proteomes" id="UP000027931">
    <property type="component" value="Unassembled WGS sequence"/>
</dbReference>
<organism evidence="2 3">
    <name type="scientific">Tumebacillus flagellatus</name>
    <dbReference type="NCBI Taxonomy" id="1157490"/>
    <lineage>
        <taxon>Bacteria</taxon>
        <taxon>Bacillati</taxon>
        <taxon>Bacillota</taxon>
        <taxon>Bacilli</taxon>
        <taxon>Bacillales</taxon>
        <taxon>Alicyclobacillaceae</taxon>
        <taxon>Tumebacillus</taxon>
    </lineage>
</organism>
<dbReference type="AlphaFoldDB" id="A0A074LIK9"/>
<accession>A0A074LIK9</accession>